<reference evidence="2" key="1">
    <citation type="submission" date="2013-08" db="EMBL/GenBank/DDBJ databases">
        <authorList>
            <person name="Mendez C."/>
            <person name="Richter M."/>
            <person name="Ferrer M."/>
            <person name="Sanchez J."/>
        </authorList>
    </citation>
    <scope>NUCLEOTIDE SEQUENCE</scope>
</reference>
<keyword evidence="2" id="KW-0548">Nucleotidyltransferase</keyword>
<dbReference type="Pfam" id="PF08388">
    <property type="entry name" value="GIIM"/>
    <property type="match status" value="1"/>
</dbReference>
<reference evidence="2" key="2">
    <citation type="journal article" date="2014" name="ISME J.">
        <title>Microbial stratification in low pH oxic and suboxic macroscopic growths along an acid mine drainage.</title>
        <authorList>
            <person name="Mendez-Garcia C."/>
            <person name="Mesa V."/>
            <person name="Sprenger R.R."/>
            <person name="Richter M."/>
            <person name="Diez M.S."/>
            <person name="Solano J."/>
            <person name="Bargiela R."/>
            <person name="Golyshina O.V."/>
            <person name="Manteca A."/>
            <person name="Ramos J.L."/>
            <person name="Gallego J.R."/>
            <person name="Llorente I."/>
            <person name="Martins Dos Santos V.A."/>
            <person name="Jensen O.N."/>
            <person name="Pelaez A.I."/>
            <person name="Sanchez J."/>
            <person name="Ferrer M."/>
        </authorList>
    </citation>
    <scope>NUCLEOTIDE SEQUENCE</scope>
</reference>
<feature type="domain" description="Group II intron maturase-specific" evidence="1">
    <location>
        <begin position="71"/>
        <end position="146"/>
    </location>
</feature>
<evidence type="ECO:0000259" key="1">
    <source>
        <dbReference type="Pfam" id="PF08388"/>
    </source>
</evidence>
<gene>
    <name evidence="2" type="ORF">B1B_00939</name>
</gene>
<name>T1D8D0_9ZZZZ</name>
<dbReference type="GO" id="GO:0003964">
    <property type="term" value="F:RNA-directed DNA polymerase activity"/>
    <property type="evidence" value="ECO:0007669"/>
    <property type="project" value="UniProtKB-KW"/>
</dbReference>
<proteinExistence type="predicted"/>
<dbReference type="InterPro" id="IPR013597">
    <property type="entry name" value="Mat_intron_G2"/>
</dbReference>
<dbReference type="EMBL" id="AUZY01000688">
    <property type="protein sequence ID" value="EQD77674.1"/>
    <property type="molecule type" value="Genomic_DNA"/>
</dbReference>
<dbReference type="InterPro" id="IPR043502">
    <property type="entry name" value="DNA/RNA_pol_sf"/>
</dbReference>
<dbReference type="SUPFAM" id="SSF56672">
    <property type="entry name" value="DNA/RNA polymerases"/>
    <property type="match status" value="1"/>
</dbReference>
<keyword evidence="2" id="KW-0695">RNA-directed DNA polymerase</keyword>
<organism evidence="2">
    <name type="scientific">mine drainage metagenome</name>
    <dbReference type="NCBI Taxonomy" id="410659"/>
    <lineage>
        <taxon>unclassified sequences</taxon>
        <taxon>metagenomes</taxon>
        <taxon>ecological metagenomes</taxon>
    </lineage>
</organism>
<comment type="caution">
    <text evidence="2">The sequence shown here is derived from an EMBL/GenBank/DDBJ whole genome shotgun (WGS) entry which is preliminary data.</text>
</comment>
<protein>
    <submittedName>
        <fullName evidence="2">RNA-directed DNA polymerase</fullName>
    </submittedName>
</protein>
<dbReference type="AlphaFoldDB" id="T1D8D0"/>
<evidence type="ECO:0000313" key="2">
    <source>
        <dbReference type="EMBL" id="EQD77674.1"/>
    </source>
</evidence>
<accession>T1D8D0</accession>
<sequence length="170" mass="20111">MAILATRDVEKAKATLDAIVADMELKLSVEKTRIVRAEDGFDFLGFHFLRRYDPRRGKRKTRWYPSTKSEKSVRARVRELTETRTMVRGTPFTAREAVEEVLRGWAGYARRSMAFEAFQRVWWYSTGRLNRLYRRSRNRPGRARHREVVRLGLTLAHWPTPIPYERRNAA</sequence>
<keyword evidence="2" id="KW-0808">Transferase</keyword>